<sequence length="236" mass="24382">MKIQGKTALVTGANRGLGLAYAKALLAAGAAKVYAGARDPSTVTQPGVVPVKLDVTSLDDVAKAAAQLSDVDIVINNAGIALTGTNLLEDEGAKNLRAQLDTNVWGILNVSRAFAPVLRANGGGAIVNMLSVLSWLSLPRTATYSISKAAAWALTNGLRNDLRNQGTLVVGVHAGLIDTDMAKNLEGPKTSADDIAQRVIEGLQNGDEEVLADAISQNVKAGFGVSPSPYLVGQRD</sequence>
<evidence type="ECO:0000313" key="5">
    <source>
        <dbReference type="Proteomes" id="UP000267077"/>
    </source>
</evidence>
<dbReference type="PRINTS" id="PR00080">
    <property type="entry name" value="SDRFAMILY"/>
</dbReference>
<keyword evidence="5" id="KW-1185">Reference proteome</keyword>
<dbReference type="NCBIfam" id="NF006119">
    <property type="entry name" value="PRK08264.1-5"/>
    <property type="match status" value="1"/>
</dbReference>
<dbReference type="GO" id="GO:0005829">
    <property type="term" value="C:cytosol"/>
    <property type="evidence" value="ECO:0007669"/>
    <property type="project" value="TreeGrafter"/>
</dbReference>
<evidence type="ECO:0000256" key="2">
    <source>
        <dbReference type="ARBA" id="ARBA00023002"/>
    </source>
</evidence>
<dbReference type="InterPro" id="IPR036291">
    <property type="entry name" value="NAD(P)-bd_dom_sf"/>
</dbReference>
<accession>A0A3S0PZU4</accession>
<dbReference type="InterPro" id="IPR002347">
    <property type="entry name" value="SDR_fam"/>
</dbReference>
<dbReference type="Pfam" id="PF00106">
    <property type="entry name" value="adh_short"/>
    <property type="match status" value="1"/>
</dbReference>
<dbReference type="InterPro" id="IPR020904">
    <property type="entry name" value="Sc_DH/Rdtase_CS"/>
</dbReference>
<dbReference type="PROSITE" id="PS00061">
    <property type="entry name" value="ADH_SHORT"/>
    <property type="match status" value="1"/>
</dbReference>
<proteinExistence type="inferred from homology"/>
<evidence type="ECO:0000313" key="4">
    <source>
        <dbReference type="EMBL" id="RUL65929.1"/>
    </source>
</evidence>
<comment type="caution">
    <text evidence="4">The sequence shown here is derived from an EMBL/GenBank/DDBJ whole genome shotgun (WGS) entry which is preliminary data.</text>
</comment>
<reference evidence="4 5" key="1">
    <citation type="submission" date="2018-12" db="EMBL/GenBank/DDBJ databases">
        <title>Dyella dinghuensis sp. nov. DHOA06 and Dyella choica sp. nov. 4M-K27, isolated from forest soil.</title>
        <authorList>
            <person name="Qiu L.-H."/>
            <person name="Gao Z.-H."/>
        </authorList>
    </citation>
    <scope>NUCLEOTIDE SEQUENCE [LARGE SCALE GENOMIC DNA]</scope>
    <source>
        <strain evidence="4 5">DHOA06</strain>
    </source>
</reference>
<dbReference type="AlphaFoldDB" id="A0A3S0PZU4"/>
<dbReference type="PANTHER" id="PTHR43391">
    <property type="entry name" value="RETINOL DEHYDROGENASE-RELATED"/>
    <property type="match status" value="1"/>
</dbReference>
<dbReference type="PRINTS" id="PR00081">
    <property type="entry name" value="GDHRDH"/>
</dbReference>
<dbReference type="RefSeq" id="WP_126672560.1">
    <property type="nucleotide sequence ID" value="NZ_RYZR01000003.1"/>
</dbReference>
<dbReference type="EMBL" id="RYZR01000003">
    <property type="protein sequence ID" value="RUL65929.1"/>
    <property type="molecule type" value="Genomic_DNA"/>
</dbReference>
<dbReference type="OrthoDB" id="5786478at2"/>
<evidence type="ECO:0000256" key="1">
    <source>
        <dbReference type="ARBA" id="ARBA00006484"/>
    </source>
</evidence>
<dbReference type="SUPFAM" id="SSF51735">
    <property type="entry name" value="NAD(P)-binding Rossmann-fold domains"/>
    <property type="match status" value="1"/>
</dbReference>
<dbReference type="NCBIfam" id="NF006117">
    <property type="entry name" value="PRK08264.1-3"/>
    <property type="match status" value="1"/>
</dbReference>
<protein>
    <submittedName>
        <fullName evidence="4">SDR family oxidoreductase</fullName>
    </submittedName>
</protein>
<organism evidence="4 5">
    <name type="scientific">Dyella dinghuensis</name>
    <dbReference type="NCBI Taxonomy" id="1920169"/>
    <lineage>
        <taxon>Bacteria</taxon>
        <taxon>Pseudomonadati</taxon>
        <taxon>Pseudomonadota</taxon>
        <taxon>Gammaproteobacteria</taxon>
        <taxon>Lysobacterales</taxon>
        <taxon>Rhodanobacteraceae</taxon>
        <taxon>Dyella</taxon>
    </lineage>
</organism>
<evidence type="ECO:0000256" key="3">
    <source>
        <dbReference type="RuleBase" id="RU000363"/>
    </source>
</evidence>
<dbReference type="Proteomes" id="UP000267077">
    <property type="component" value="Unassembled WGS sequence"/>
</dbReference>
<comment type="similarity">
    <text evidence="1 3">Belongs to the short-chain dehydrogenases/reductases (SDR) family.</text>
</comment>
<keyword evidence="2" id="KW-0560">Oxidoreductase</keyword>
<dbReference type="GO" id="GO:0016491">
    <property type="term" value="F:oxidoreductase activity"/>
    <property type="evidence" value="ECO:0007669"/>
    <property type="project" value="UniProtKB-KW"/>
</dbReference>
<dbReference type="Gene3D" id="3.40.50.720">
    <property type="entry name" value="NAD(P)-binding Rossmann-like Domain"/>
    <property type="match status" value="1"/>
</dbReference>
<gene>
    <name evidence="4" type="ORF">EKH79_04300</name>
</gene>
<dbReference type="PANTHER" id="PTHR43391:SF91">
    <property type="entry name" value="OS04G0390700 PROTEIN"/>
    <property type="match status" value="1"/>
</dbReference>
<name>A0A3S0PZU4_9GAMM</name>